<feature type="domain" description="Mannosidase Ig/CBM-like" evidence="15">
    <location>
        <begin position="668"/>
        <end position="745"/>
    </location>
</feature>
<dbReference type="InterPro" id="IPR013783">
    <property type="entry name" value="Ig-like_fold"/>
</dbReference>
<protein>
    <recommendedName>
        <fullName evidence="11">Beta-mannosidase B</fullName>
        <ecNumber evidence="5">3.2.1.25</ecNumber>
    </recommendedName>
    <alternativeName>
        <fullName evidence="12">Mannanase B</fullName>
    </alternativeName>
</protein>
<sequence length="837" mass="96131">MKLIIQLNDSWEIKKFAPFDQVHADTLNTDAEGSEGENGWIPTSVPAQVHEILLREGLIEDPSLLGKGKECLWVAEHDWIYKRTFSAPELQDQKAYLHFKGLDTLVDIYLNGKHVAYHNNMYVPARLEVSGLLQEENILVVHIHSPYAYMQQADYPKDWTGKIRPSRLIRKSDQDFNDYLGAKPYLTRMGIYDTVSLEVVDELEIVDNDLSFRLLEGYEQGLVTAKVSGAGFAAGSTLQLTIKSPDQQVVAQHSTPISSEDAESWTYTCELAVPDPLLWWPRGYGEQPLYEVSVSVLVNGEAKDQNVKRIGFRDVKMVQPLDFVINQKQIKLWGAQSAQLQGITHCWNNEKSNQLLDLLENANMNSQRVWGGADRYDDAFYDEADQRGILIWQEFFHDYGMYPDTLPYRELCRKEAEYQVKRLKHHPSLLFWCGGNECFMGAEFELPGEPYIGGEIFLEDYKNVCETLDPDRYYHINSPYGGAYCNDPLAGDTHSYTNTWYVPGADYPIMIAEEIRTSPPSLKSFVRYMGEERAWPADYSGQITKSSKYPWPDTWTERTSAFGWRKIPPIELFYDADDLPSAVYKFGAAHGHYLRKVLENNRRGKPSESPDGERICKGHFVCRWNDSWPVIYGSMIDYYMEPYMPYYAVKRAYQPVLLSFDVQNFIYLWAVNDSANDVEGTLYVKLFDPLSNAFVQEFEKSVQVRSGESNLITNLNEFKQFSRTYILYAYLVDAQGELIARTHDFVDIERHMRFPEARISMEINGGQLTLSTDQFARCIELSGNDEGDEFGWLFEDNYFDLLPGEVKQVNILGRHTKGTITAKAYYSPFTTEGGFTR</sequence>
<evidence type="ECO:0000256" key="5">
    <source>
        <dbReference type="ARBA" id="ARBA00012754"/>
    </source>
</evidence>
<evidence type="ECO:0000256" key="9">
    <source>
        <dbReference type="ARBA" id="ARBA00023295"/>
    </source>
</evidence>
<dbReference type="EMBL" id="JAOQIO010000007">
    <property type="protein sequence ID" value="MCU6791091.1"/>
    <property type="molecule type" value="Genomic_DNA"/>
</dbReference>
<dbReference type="SUPFAM" id="SSF49303">
    <property type="entry name" value="beta-Galactosidase/glucuronidase domain"/>
    <property type="match status" value="2"/>
</dbReference>
<dbReference type="InterPro" id="IPR041625">
    <property type="entry name" value="Beta-mannosidase_Ig"/>
</dbReference>
<evidence type="ECO:0000256" key="10">
    <source>
        <dbReference type="ARBA" id="ARBA00038429"/>
    </source>
</evidence>
<dbReference type="Proteomes" id="UP001652445">
    <property type="component" value="Unassembled WGS sequence"/>
</dbReference>
<evidence type="ECO:0000256" key="6">
    <source>
        <dbReference type="ARBA" id="ARBA00022525"/>
    </source>
</evidence>
<dbReference type="InterPro" id="IPR054593">
    <property type="entry name" value="Beta-mannosidase-like_N2"/>
</dbReference>
<dbReference type="Pfam" id="PF17786">
    <property type="entry name" value="Mannosidase_ig"/>
    <property type="match status" value="1"/>
</dbReference>
<dbReference type="RefSeq" id="WP_262682654.1">
    <property type="nucleotide sequence ID" value="NZ_JAOQIO010000007.1"/>
</dbReference>
<dbReference type="PANTHER" id="PTHR43730">
    <property type="entry name" value="BETA-MANNOSIDASE"/>
    <property type="match status" value="1"/>
</dbReference>
<dbReference type="Pfam" id="PF22666">
    <property type="entry name" value="Glyco_hydro_2_N2"/>
    <property type="match status" value="1"/>
</dbReference>
<keyword evidence="7" id="KW-0378">Hydrolase</keyword>
<dbReference type="Pfam" id="PF17753">
    <property type="entry name" value="Ig_mannosidase"/>
    <property type="match status" value="1"/>
</dbReference>
<keyword evidence="6" id="KW-0964">Secreted</keyword>
<reference evidence="17 18" key="1">
    <citation type="submission" date="2022-09" db="EMBL/GenBank/DDBJ databases">
        <authorList>
            <person name="Han X.L."/>
            <person name="Wang Q."/>
            <person name="Lu T."/>
        </authorList>
    </citation>
    <scope>NUCLEOTIDE SEQUENCE [LARGE SCALE GENOMIC DNA]</scope>
    <source>
        <strain evidence="17 18">WQ 127069</strain>
    </source>
</reference>
<evidence type="ECO:0000259" key="14">
    <source>
        <dbReference type="Pfam" id="PF17753"/>
    </source>
</evidence>
<dbReference type="InterPro" id="IPR050887">
    <property type="entry name" value="Beta-mannosidase_GH2"/>
</dbReference>
<evidence type="ECO:0000256" key="11">
    <source>
        <dbReference type="ARBA" id="ARBA00041069"/>
    </source>
</evidence>
<dbReference type="SUPFAM" id="SSF51445">
    <property type="entry name" value="(Trans)glycosidases"/>
    <property type="match status" value="1"/>
</dbReference>
<feature type="domain" description="Beta-mannosidase Ig-fold" evidence="14">
    <location>
        <begin position="758"/>
        <end position="813"/>
    </location>
</feature>
<dbReference type="Gene3D" id="3.20.20.80">
    <property type="entry name" value="Glycosidases"/>
    <property type="match status" value="1"/>
</dbReference>
<proteinExistence type="inferred from homology"/>
<evidence type="ECO:0000256" key="7">
    <source>
        <dbReference type="ARBA" id="ARBA00022801"/>
    </source>
</evidence>
<dbReference type="Pfam" id="PF00703">
    <property type="entry name" value="Glyco_hydro_2"/>
    <property type="match status" value="1"/>
</dbReference>
<feature type="domain" description="Beta-mannosidase-like galactose-binding" evidence="16">
    <location>
        <begin position="35"/>
        <end position="192"/>
    </location>
</feature>
<dbReference type="PANTHER" id="PTHR43730:SF1">
    <property type="entry name" value="BETA-MANNOSIDASE"/>
    <property type="match status" value="1"/>
</dbReference>
<evidence type="ECO:0000256" key="1">
    <source>
        <dbReference type="ARBA" id="ARBA00000829"/>
    </source>
</evidence>
<evidence type="ECO:0000259" key="13">
    <source>
        <dbReference type="Pfam" id="PF00703"/>
    </source>
</evidence>
<dbReference type="InterPro" id="IPR041447">
    <property type="entry name" value="Mannosidase_ig"/>
</dbReference>
<comment type="catalytic activity">
    <reaction evidence="1">
        <text>Hydrolysis of terminal, non-reducing beta-D-mannose residues in beta-D-mannosides.</text>
        <dbReference type="EC" id="3.2.1.25"/>
    </reaction>
</comment>
<evidence type="ECO:0000256" key="3">
    <source>
        <dbReference type="ARBA" id="ARBA00004740"/>
    </source>
</evidence>
<evidence type="ECO:0000256" key="12">
    <source>
        <dbReference type="ARBA" id="ARBA00041614"/>
    </source>
</evidence>
<evidence type="ECO:0000256" key="8">
    <source>
        <dbReference type="ARBA" id="ARBA00023180"/>
    </source>
</evidence>
<accession>A0ABT2UA81</accession>
<dbReference type="EC" id="3.2.1.25" evidence="5"/>
<comment type="similarity">
    <text evidence="10">Belongs to the glycosyl hydrolase 2 family. Beta-mannosidase B subfamily.</text>
</comment>
<evidence type="ECO:0000256" key="2">
    <source>
        <dbReference type="ARBA" id="ARBA00004613"/>
    </source>
</evidence>
<gene>
    <name evidence="17" type="ORF">OB236_03005</name>
</gene>
<dbReference type="SUPFAM" id="SSF49785">
    <property type="entry name" value="Galactose-binding domain-like"/>
    <property type="match status" value="1"/>
</dbReference>
<evidence type="ECO:0000256" key="4">
    <source>
        <dbReference type="ARBA" id="ARBA00011738"/>
    </source>
</evidence>
<keyword evidence="8" id="KW-0325">Glycoprotein</keyword>
<feature type="domain" description="Glycoside hydrolase family 2 immunoglobulin-like beta-sandwich" evidence="13">
    <location>
        <begin position="221"/>
        <end position="313"/>
    </location>
</feature>
<comment type="caution">
    <text evidence="17">The sequence shown here is derived from an EMBL/GenBank/DDBJ whole genome shotgun (WGS) entry which is preliminary data.</text>
</comment>
<organism evidence="17 18">
    <name type="scientific">Paenibacillus baimaensis</name>
    <dbReference type="NCBI Taxonomy" id="2982185"/>
    <lineage>
        <taxon>Bacteria</taxon>
        <taxon>Bacillati</taxon>
        <taxon>Bacillota</taxon>
        <taxon>Bacilli</taxon>
        <taxon>Bacillales</taxon>
        <taxon>Paenibacillaceae</taxon>
        <taxon>Paenibacillus</taxon>
    </lineage>
</organism>
<keyword evidence="18" id="KW-1185">Reference proteome</keyword>
<name>A0ABT2UA81_9BACL</name>
<dbReference type="InterPro" id="IPR036156">
    <property type="entry name" value="Beta-gal/glucu_dom_sf"/>
</dbReference>
<comment type="pathway">
    <text evidence="3">Glycan metabolism; N-glycan degradation.</text>
</comment>
<dbReference type="InterPro" id="IPR006102">
    <property type="entry name" value="Ig-like_GH2"/>
</dbReference>
<evidence type="ECO:0000259" key="16">
    <source>
        <dbReference type="Pfam" id="PF22666"/>
    </source>
</evidence>
<evidence type="ECO:0000313" key="17">
    <source>
        <dbReference type="EMBL" id="MCU6791091.1"/>
    </source>
</evidence>
<evidence type="ECO:0000259" key="15">
    <source>
        <dbReference type="Pfam" id="PF17786"/>
    </source>
</evidence>
<keyword evidence="9" id="KW-0326">Glycosidase</keyword>
<evidence type="ECO:0000313" key="18">
    <source>
        <dbReference type="Proteomes" id="UP001652445"/>
    </source>
</evidence>
<dbReference type="InterPro" id="IPR017853">
    <property type="entry name" value="GH"/>
</dbReference>
<comment type="subunit">
    <text evidence="4">Homodimer.</text>
</comment>
<dbReference type="Gene3D" id="2.60.40.10">
    <property type="entry name" value="Immunoglobulins"/>
    <property type="match status" value="2"/>
</dbReference>
<comment type="subcellular location">
    <subcellularLocation>
        <location evidence="2">Secreted</location>
    </subcellularLocation>
</comment>
<dbReference type="InterPro" id="IPR008979">
    <property type="entry name" value="Galactose-bd-like_sf"/>
</dbReference>
<dbReference type="Gene3D" id="2.60.120.260">
    <property type="entry name" value="Galactose-binding domain-like"/>
    <property type="match status" value="1"/>
</dbReference>